<name>X1VFM8_9ZZZZ</name>
<feature type="non-terminal residue" evidence="1">
    <location>
        <position position="1"/>
    </location>
</feature>
<protein>
    <submittedName>
        <fullName evidence="1">Uncharacterized protein</fullName>
    </submittedName>
</protein>
<dbReference type="AlphaFoldDB" id="X1VFM8"/>
<sequence length="44" mass="4714">GHNNLDFCYKTVIITKKGLTTLSEKAQGSIPFLFAEGFPANKGG</sequence>
<evidence type="ECO:0000313" key="1">
    <source>
        <dbReference type="EMBL" id="GAJ16822.1"/>
    </source>
</evidence>
<comment type="caution">
    <text evidence="1">The sequence shown here is derived from an EMBL/GenBank/DDBJ whole genome shotgun (WGS) entry which is preliminary data.</text>
</comment>
<reference evidence="1" key="1">
    <citation type="journal article" date="2014" name="Front. Microbiol.">
        <title>High frequency of phylogenetically diverse reductive dehalogenase-homologous genes in deep subseafloor sedimentary metagenomes.</title>
        <authorList>
            <person name="Kawai M."/>
            <person name="Futagami T."/>
            <person name="Toyoda A."/>
            <person name="Takaki Y."/>
            <person name="Nishi S."/>
            <person name="Hori S."/>
            <person name="Arai W."/>
            <person name="Tsubouchi T."/>
            <person name="Morono Y."/>
            <person name="Uchiyama I."/>
            <person name="Ito T."/>
            <person name="Fujiyama A."/>
            <person name="Inagaki F."/>
            <person name="Takami H."/>
        </authorList>
    </citation>
    <scope>NUCLEOTIDE SEQUENCE</scope>
    <source>
        <strain evidence="1">Expedition CK06-06</strain>
    </source>
</reference>
<accession>X1VFM8</accession>
<dbReference type="EMBL" id="BARW01038892">
    <property type="protein sequence ID" value="GAJ16822.1"/>
    <property type="molecule type" value="Genomic_DNA"/>
</dbReference>
<organism evidence="1">
    <name type="scientific">marine sediment metagenome</name>
    <dbReference type="NCBI Taxonomy" id="412755"/>
    <lineage>
        <taxon>unclassified sequences</taxon>
        <taxon>metagenomes</taxon>
        <taxon>ecological metagenomes</taxon>
    </lineage>
</organism>
<proteinExistence type="predicted"/>
<gene>
    <name evidence="1" type="ORF">S12H4_59496</name>
</gene>